<organism evidence="1 2">
    <name type="scientific">Stygiolobus azoricus</name>
    <dbReference type="NCBI Taxonomy" id="41675"/>
    <lineage>
        <taxon>Archaea</taxon>
        <taxon>Thermoproteota</taxon>
        <taxon>Thermoprotei</taxon>
        <taxon>Sulfolobales</taxon>
        <taxon>Sulfolobaceae</taxon>
        <taxon>Stygiolobus</taxon>
    </lineage>
</organism>
<proteinExistence type="predicted"/>
<dbReference type="KEGG" id="sazo:D1868_08420"/>
<reference evidence="1 2" key="1">
    <citation type="submission" date="2019-10" db="EMBL/GenBank/DDBJ databases">
        <title>Genome Sequences from Six Type Strain Members of the Archaeal Family Sulfolobaceae: Acidianus ambivalens, Acidianus infernus, Metallosphaera prunae, Stygiolobus azoricus, Sulfolobus metallicus, and Sulfurisphaera ohwakuensis.</title>
        <authorList>
            <person name="Counts J.A."/>
            <person name="Kelly R.M."/>
        </authorList>
    </citation>
    <scope>NUCLEOTIDE SEQUENCE [LARGE SCALE GENOMIC DNA]</scope>
    <source>
        <strain evidence="1 2">FC6</strain>
    </source>
</reference>
<dbReference type="EMBL" id="CP045483">
    <property type="protein sequence ID" value="QGR20546.1"/>
    <property type="molecule type" value="Genomic_DNA"/>
</dbReference>
<sequence>MDYVRDITSVQKKIIEKYGSLYGLDDIVRKIIGLHRTGVLNINHSVLEIILAAHLLNQGFKVYAEVEVSGGIVDIYAIKGIDISIEVETGYVPPTNAISAEEFLMGRLALKTARYSNVGHEFYIAVPSFYIPPIPEPLLIPPEERKEEDIRKVMFLIRKYSKSPDVTLDDVKTSKINGIITINTKTLDVKVIDIKNFSTLKHFYSQV</sequence>
<protein>
    <submittedName>
        <fullName evidence="1">Uncharacterized protein</fullName>
    </submittedName>
</protein>
<accession>A0A650CRW2</accession>
<keyword evidence="2" id="KW-1185">Reference proteome</keyword>
<name>A0A650CRW2_9CREN</name>
<dbReference type="Proteomes" id="UP000423396">
    <property type="component" value="Chromosome"/>
</dbReference>
<evidence type="ECO:0000313" key="2">
    <source>
        <dbReference type="Proteomes" id="UP000423396"/>
    </source>
</evidence>
<dbReference type="AlphaFoldDB" id="A0A650CRW2"/>
<gene>
    <name evidence="1" type="ORF">D1868_08420</name>
</gene>
<evidence type="ECO:0000313" key="1">
    <source>
        <dbReference type="EMBL" id="QGR20546.1"/>
    </source>
</evidence>